<evidence type="ECO:0000313" key="4">
    <source>
        <dbReference type="Proteomes" id="UP000054632"/>
    </source>
</evidence>
<sequence length="179" mass="20517">MSFCWFQQDQSANRSAQNTYRSLDLSRPCQPITASEQLHYSSFSVVVSDQYHVPTRGCSCNFFHLPQELRDQRRSKCRRLLLNVPCEARLLRSGNAVKLWPMRKWARVRAFSSCPRCLAPLSLVARRSMDDRSPELLLRTTRCAIRQPTPVIGLTLPSKRFSLIAPDVPSTLRTRGHVS</sequence>
<dbReference type="AlphaFoldDB" id="A0A0V1DTQ5"/>
<dbReference type="Proteomes" id="UP000054632">
    <property type="component" value="Unassembled WGS sequence"/>
</dbReference>
<accession>A0A0V1DTQ5</accession>
<proteinExistence type="predicted"/>
<dbReference type="EMBL" id="JYDV01000210">
    <property type="protein sequence ID" value="KRZ24809.1"/>
    <property type="molecule type" value="Genomic_DNA"/>
</dbReference>
<dbReference type="Proteomes" id="UP000054805">
    <property type="component" value="Unassembled WGS sequence"/>
</dbReference>
<evidence type="ECO:0000313" key="2">
    <source>
        <dbReference type="EMBL" id="KRY99716.1"/>
    </source>
</evidence>
<evidence type="ECO:0000313" key="1">
    <source>
        <dbReference type="EMBL" id="KRY64858.1"/>
    </source>
</evidence>
<gene>
    <name evidence="1" type="ORF">T4A_1977</name>
    <name evidence="2" type="ORF">T4B_14148</name>
    <name evidence="3" type="ORF">T4C_261</name>
</gene>
<dbReference type="EMBL" id="JYDR01000262">
    <property type="protein sequence ID" value="KRY64858.1"/>
    <property type="molecule type" value="Genomic_DNA"/>
</dbReference>
<reference evidence="4 5" key="1">
    <citation type="submission" date="2015-01" db="EMBL/GenBank/DDBJ databases">
        <title>Evolution of Trichinella species and genotypes.</title>
        <authorList>
            <person name="Korhonen P.K."/>
            <person name="Edoardo P."/>
            <person name="Giuseppe L.R."/>
            <person name="Gasser R.B."/>
        </authorList>
    </citation>
    <scope>NUCLEOTIDE SEQUENCE [LARGE SCALE GENOMIC DNA]</scope>
    <source>
        <strain evidence="1">ISS13</strain>
        <strain evidence="3">ISS176</strain>
        <strain evidence="2">ISS588</strain>
    </source>
</reference>
<evidence type="ECO:0000313" key="5">
    <source>
        <dbReference type="Proteomes" id="UP000054805"/>
    </source>
</evidence>
<evidence type="ECO:0000313" key="3">
    <source>
        <dbReference type="EMBL" id="KRZ24809.1"/>
    </source>
</evidence>
<dbReference type="Proteomes" id="UP000054826">
    <property type="component" value="Unassembled WGS sequence"/>
</dbReference>
<organism evidence="1 4">
    <name type="scientific">Trichinella pseudospiralis</name>
    <name type="common">Parasitic roundworm</name>
    <dbReference type="NCBI Taxonomy" id="6337"/>
    <lineage>
        <taxon>Eukaryota</taxon>
        <taxon>Metazoa</taxon>
        <taxon>Ecdysozoa</taxon>
        <taxon>Nematoda</taxon>
        <taxon>Enoplea</taxon>
        <taxon>Dorylaimia</taxon>
        <taxon>Trichinellida</taxon>
        <taxon>Trichinellidae</taxon>
        <taxon>Trichinella</taxon>
    </lineage>
</organism>
<protein>
    <submittedName>
        <fullName evidence="1">Uncharacterized protein</fullName>
    </submittedName>
</protein>
<comment type="caution">
    <text evidence="1">The sequence shown here is derived from an EMBL/GenBank/DDBJ whole genome shotgun (WGS) entry which is preliminary data.</text>
</comment>
<name>A0A0V1DTQ5_TRIPS</name>
<keyword evidence="5" id="KW-1185">Reference proteome</keyword>
<dbReference type="EMBL" id="JYDS01001074">
    <property type="protein sequence ID" value="KRY99716.1"/>
    <property type="molecule type" value="Genomic_DNA"/>
</dbReference>